<gene>
    <name evidence="1" type="ORF">DOL94_18470</name>
</gene>
<dbReference type="RefSeq" id="WP_111034629.1">
    <property type="nucleotide sequence ID" value="NZ_CP150097.1"/>
</dbReference>
<dbReference type="Proteomes" id="UP000248662">
    <property type="component" value="Unassembled WGS sequence"/>
</dbReference>
<reference evidence="1 2" key="1">
    <citation type="submission" date="2018-06" db="EMBL/GenBank/DDBJ databases">
        <title>Carbapenemase-producing Acinetobacter spp. from environmental sources in an hospital from French Polynesia.</title>
        <authorList>
            <person name="Bonnin R.A."/>
            <person name="Levy M."/>
            <person name="Cuzon G."/>
            <person name="Dortet L."/>
            <person name="Naas T."/>
        </authorList>
    </citation>
    <scope>NUCLEOTIDE SEQUENCE [LARGE SCALE GENOMIC DNA]</scope>
    <source>
        <strain evidence="1 2">R10</strain>
    </source>
</reference>
<name>A0A3F3MIG2_ACIBA</name>
<dbReference type="AlphaFoldDB" id="A0A3F3MIG2"/>
<comment type="caution">
    <text evidence="1">The sequence shown here is derived from an EMBL/GenBank/DDBJ whole genome shotgun (WGS) entry which is preliminary data.</text>
</comment>
<evidence type="ECO:0000313" key="2">
    <source>
        <dbReference type="Proteomes" id="UP000248662"/>
    </source>
</evidence>
<dbReference type="EMBL" id="QKWF01000296">
    <property type="protein sequence ID" value="PZM08249.1"/>
    <property type="molecule type" value="Genomic_DNA"/>
</dbReference>
<protein>
    <submittedName>
        <fullName evidence="1">Uncharacterized protein</fullName>
    </submittedName>
</protein>
<evidence type="ECO:0000313" key="1">
    <source>
        <dbReference type="EMBL" id="PZM08249.1"/>
    </source>
</evidence>
<accession>A0A3F3MIG2</accession>
<proteinExistence type="predicted"/>
<organism evidence="1 2">
    <name type="scientific">Acinetobacter baumannii</name>
    <dbReference type="NCBI Taxonomy" id="470"/>
    <lineage>
        <taxon>Bacteria</taxon>
        <taxon>Pseudomonadati</taxon>
        <taxon>Pseudomonadota</taxon>
        <taxon>Gammaproteobacteria</taxon>
        <taxon>Moraxellales</taxon>
        <taxon>Moraxellaceae</taxon>
        <taxon>Acinetobacter</taxon>
        <taxon>Acinetobacter calcoaceticus/baumannii complex</taxon>
    </lineage>
</organism>
<sequence length="87" mass="9852">MKQITDESIILNTIANCVNKASSIGPFRSEDAKSTFYVEPKLHRKLEVICEYTGLTKQEIYSKALRKYVTDGYLEDLDIESFIDAAA</sequence>